<dbReference type="Gene3D" id="2.30.40.10">
    <property type="entry name" value="Urease, subunit C, domain 1"/>
    <property type="match status" value="1"/>
</dbReference>
<proteinExistence type="inferred from homology"/>
<evidence type="ECO:0000256" key="4">
    <source>
        <dbReference type="ARBA" id="ARBA00023211"/>
    </source>
</evidence>
<dbReference type="PANTHER" id="PTHR11113:SF2">
    <property type="entry name" value="ADENINE DEAMINASE"/>
    <property type="match status" value="1"/>
</dbReference>
<name>A0A7C1G3M5_THERO</name>
<gene>
    <name evidence="6 9" type="primary">ade</name>
    <name evidence="9" type="ORF">ENP47_09710</name>
</gene>
<dbReference type="Pfam" id="PF01979">
    <property type="entry name" value="Amidohydro_1"/>
    <property type="match status" value="1"/>
</dbReference>
<organism evidence="9">
    <name type="scientific">Thermomicrobium roseum</name>
    <dbReference type="NCBI Taxonomy" id="500"/>
    <lineage>
        <taxon>Bacteria</taxon>
        <taxon>Pseudomonadati</taxon>
        <taxon>Thermomicrobiota</taxon>
        <taxon>Thermomicrobia</taxon>
        <taxon>Thermomicrobiales</taxon>
        <taxon>Thermomicrobiaceae</taxon>
        <taxon>Thermomicrobium</taxon>
    </lineage>
</organism>
<evidence type="ECO:0000256" key="6">
    <source>
        <dbReference type="HAMAP-Rule" id="MF_01518"/>
    </source>
</evidence>
<evidence type="ECO:0000256" key="1">
    <source>
        <dbReference type="ARBA" id="ARBA00006773"/>
    </source>
</evidence>
<comment type="cofactor">
    <cofactor evidence="6">
        <name>Mn(2+)</name>
        <dbReference type="ChEBI" id="CHEBI:29035"/>
    </cofactor>
</comment>
<dbReference type="InterPro" id="IPR006679">
    <property type="entry name" value="Adenine_deam"/>
</dbReference>
<accession>A0A7C1G3M5</accession>
<comment type="catalytic activity">
    <reaction evidence="5 6">
        <text>adenine + H2O + H(+) = hypoxanthine + NH4(+)</text>
        <dbReference type="Rhea" id="RHEA:23688"/>
        <dbReference type="ChEBI" id="CHEBI:15377"/>
        <dbReference type="ChEBI" id="CHEBI:15378"/>
        <dbReference type="ChEBI" id="CHEBI:16708"/>
        <dbReference type="ChEBI" id="CHEBI:17368"/>
        <dbReference type="ChEBI" id="CHEBI:28938"/>
        <dbReference type="EC" id="3.5.4.2"/>
    </reaction>
</comment>
<reference evidence="9" key="1">
    <citation type="journal article" date="2020" name="mSystems">
        <title>Genome- and Community-Level Interaction Insights into Carbon Utilization and Element Cycling Functions of Hydrothermarchaeota in Hydrothermal Sediment.</title>
        <authorList>
            <person name="Zhou Z."/>
            <person name="Liu Y."/>
            <person name="Xu W."/>
            <person name="Pan J."/>
            <person name="Luo Z.H."/>
            <person name="Li M."/>
        </authorList>
    </citation>
    <scope>NUCLEOTIDE SEQUENCE [LARGE SCALE GENOMIC DNA]</scope>
    <source>
        <strain evidence="9">SpSt-222</strain>
    </source>
</reference>
<dbReference type="InterPro" id="IPR026912">
    <property type="entry name" value="Adenine_deam_C"/>
</dbReference>
<evidence type="ECO:0000256" key="5">
    <source>
        <dbReference type="ARBA" id="ARBA00047720"/>
    </source>
</evidence>
<feature type="domain" description="Adenine deaminase C-terminal" evidence="8">
    <location>
        <begin position="404"/>
        <end position="566"/>
    </location>
</feature>
<dbReference type="SUPFAM" id="SSF51556">
    <property type="entry name" value="Metallo-dependent hydrolases"/>
    <property type="match status" value="1"/>
</dbReference>
<evidence type="ECO:0000313" key="9">
    <source>
        <dbReference type="EMBL" id="HEF65858.1"/>
    </source>
</evidence>
<feature type="domain" description="Amidohydrolase-related" evidence="7">
    <location>
        <begin position="76"/>
        <end position="354"/>
    </location>
</feature>
<dbReference type="EC" id="3.5.4.2" evidence="2 6"/>
<keyword evidence="3 6" id="KW-0378">Hydrolase</keyword>
<dbReference type="PANTHER" id="PTHR11113">
    <property type="entry name" value="N-ACETYLGLUCOSAMINE-6-PHOSPHATE DEACETYLASE"/>
    <property type="match status" value="1"/>
</dbReference>
<protein>
    <recommendedName>
        <fullName evidence="2 6">Adenine deaminase</fullName>
        <shortName evidence="6">Adenase</shortName>
        <shortName evidence="6">Adenine aminase</shortName>
        <ecNumber evidence="2 6">3.5.4.2</ecNumber>
    </recommendedName>
</protein>
<evidence type="ECO:0000256" key="2">
    <source>
        <dbReference type="ARBA" id="ARBA00012782"/>
    </source>
</evidence>
<dbReference type="GO" id="GO:0000034">
    <property type="term" value="F:adenine deaminase activity"/>
    <property type="evidence" value="ECO:0007669"/>
    <property type="project" value="UniProtKB-UniRule"/>
</dbReference>
<dbReference type="CDD" id="cd01295">
    <property type="entry name" value="AdeC"/>
    <property type="match status" value="1"/>
</dbReference>
<dbReference type="HAMAP" id="MF_01518">
    <property type="entry name" value="Adenine_deamin"/>
    <property type="match status" value="1"/>
</dbReference>
<dbReference type="Pfam" id="PF13382">
    <property type="entry name" value="Adenine_deam_C"/>
    <property type="match status" value="1"/>
</dbReference>
<dbReference type="InterPro" id="IPR032466">
    <property type="entry name" value="Metal_Hydrolase"/>
</dbReference>
<dbReference type="EMBL" id="DSJL01000011">
    <property type="protein sequence ID" value="HEF65858.1"/>
    <property type="molecule type" value="Genomic_DNA"/>
</dbReference>
<dbReference type="AlphaFoldDB" id="A0A7C1G3M5"/>
<comment type="caution">
    <text evidence="9">The sequence shown here is derived from an EMBL/GenBank/DDBJ whole genome shotgun (WGS) entry which is preliminary data.</text>
</comment>
<sequence length="569" mass="60720">MVSLGIEGLALEQWRRLLRVALGEEPADLVLRHARVVNVASGEIEEADVAIVYGRIAGVGDYPAGEREIDLAGAYLAPSFIDGHVHVESSLLWIDQFARAVVPHGTGAVVTDPHEIANVVGLPGIRALAEASAALPLGVFFTIPSCVPASPFESAGAVMDAAAIREGLALPNAVALGEMMNFPGVLAGDTEIYEKLSLPARRRDGHAPGLRGHRLNAYIASGMGSDHESTRLEEAREKLRRGLRIMIREGSTEHNLLELLPLVTDATYPQCCFASDDRDCATLLHDGHVDAILRKAIAAGLEPIRAIRLATLNTAEYWGLDGYGLVAPGYWANLVVFERLDDIRPSLVLFRGEVVAEDGKALFTVERAIPAWLLDTVHIAPIEPTQLRIPATARMVAVEAIPGQIVTRAIEVEPTVRDGEVKADPDRDLLKLVVVERHRATGQVGVGLVRGFGLKRGAIGSSIAHDAHNIVVVGVDEADILRTIETIAAMRGGLAAVVAGEVRAQLALPVAGILSPEPLEVVAAQYEAVEQVARELGSTVPAPFALLSFMALSVIPEARVTDRGLVVLR</sequence>
<dbReference type="NCBIfam" id="TIGR01178">
    <property type="entry name" value="ade"/>
    <property type="match status" value="1"/>
</dbReference>
<dbReference type="GO" id="GO:0006146">
    <property type="term" value="P:adenine catabolic process"/>
    <property type="evidence" value="ECO:0007669"/>
    <property type="project" value="InterPro"/>
</dbReference>
<evidence type="ECO:0000256" key="3">
    <source>
        <dbReference type="ARBA" id="ARBA00022801"/>
    </source>
</evidence>
<comment type="similarity">
    <text evidence="1 6">Belongs to the metallo-dependent hydrolases superfamily. Adenine deaminase family.</text>
</comment>
<evidence type="ECO:0000259" key="8">
    <source>
        <dbReference type="Pfam" id="PF13382"/>
    </source>
</evidence>
<dbReference type="InterPro" id="IPR006680">
    <property type="entry name" value="Amidohydro-rel"/>
</dbReference>
<dbReference type="SUPFAM" id="SSF51338">
    <property type="entry name" value="Composite domain of metallo-dependent hydrolases"/>
    <property type="match status" value="1"/>
</dbReference>
<dbReference type="InterPro" id="IPR011059">
    <property type="entry name" value="Metal-dep_hydrolase_composite"/>
</dbReference>
<evidence type="ECO:0000259" key="7">
    <source>
        <dbReference type="Pfam" id="PF01979"/>
    </source>
</evidence>
<keyword evidence="4 6" id="KW-0464">Manganese</keyword>
<dbReference type="Gene3D" id="3.20.20.140">
    <property type="entry name" value="Metal-dependent hydrolases"/>
    <property type="match status" value="1"/>
</dbReference>